<dbReference type="InterPro" id="IPR025668">
    <property type="entry name" value="Tnp_DDE_dom"/>
</dbReference>
<accession>A0ABT3RHB3</accession>
<sequence length="101" mass="11860">MVAYKGYDSQAVRKALREQSIKAHIPERVLVGGSRCRRKGRPPKVSKEVYRRRNIIERLFGRIKETIRFACRFDKLADSYLAFAQLAFMEVYLKPYFSDTP</sequence>
<dbReference type="Pfam" id="PF13586">
    <property type="entry name" value="DDE_Tnp_1_2"/>
    <property type="match status" value="1"/>
</dbReference>
<dbReference type="EMBL" id="JAPFQO010000009">
    <property type="protein sequence ID" value="MCX2741233.1"/>
    <property type="molecule type" value="Genomic_DNA"/>
</dbReference>
<evidence type="ECO:0000313" key="3">
    <source>
        <dbReference type="Proteomes" id="UP001207228"/>
    </source>
</evidence>
<keyword evidence="3" id="KW-1185">Reference proteome</keyword>
<feature type="domain" description="Transposase DDE" evidence="1">
    <location>
        <begin position="2"/>
        <end position="93"/>
    </location>
</feature>
<comment type="caution">
    <text evidence="2">The sequence shown here is derived from an EMBL/GenBank/DDBJ whole genome shotgun (WGS) entry which is preliminary data.</text>
</comment>
<evidence type="ECO:0000313" key="2">
    <source>
        <dbReference type="EMBL" id="MCX2741233.1"/>
    </source>
</evidence>
<organism evidence="2 3">
    <name type="scientific">Pontibacter anaerobius</name>
    <dbReference type="NCBI Taxonomy" id="2993940"/>
    <lineage>
        <taxon>Bacteria</taxon>
        <taxon>Pseudomonadati</taxon>
        <taxon>Bacteroidota</taxon>
        <taxon>Cytophagia</taxon>
        <taxon>Cytophagales</taxon>
        <taxon>Hymenobacteraceae</taxon>
        <taxon>Pontibacter</taxon>
    </lineage>
</organism>
<dbReference type="Proteomes" id="UP001207228">
    <property type="component" value="Unassembled WGS sequence"/>
</dbReference>
<proteinExistence type="predicted"/>
<reference evidence="2 3" key="1">
    <citation type="submission" date="2022-11" db="EMBL/GenBank/DDBJ databases">
        <title>The characterization of three novel Bacteroidetes species and genomic analysis of their roles in tidal elemental geochemical cycles.</title>
        <authorList>
            <person name="Ma K.-J."/>
        </authorList>
    </citation>
    <scope>NUCLEOTIDE SEQUENCE [LARGE SCALE GENOMIC DNA]</scope>
    <source>
        <strain evidence="2 3">M82</strain>
    </source>
</reference>
<evidence type="ECO:0000259" key="1">
    <source>
        <dbReference type="Pfam" id="PF13586"/>
    </source>
</evidence>
<protein>
    <submittedName>
        <fullName evidence="2">Transposase</fullName>
    </submittedName>
</protein>
<gene>
    <name evidence="2" type="ORF">OO017_14835</name>
</gene>
<name>A0ABT3RHB3_9BACT</name>
<dbReference type="RefSeq" id="WP_266053355.1">
    <property type="nucleotide sequence ID" value="NZ_JAPFQO010000009.1"/>
</dbReference>